<name>A0A6N3GII9_EUBLI</name>
<dbReference type="EMBL" id="CACRTR010000016">
    <property type="protein sequence ID" value="VYU63731.1"/>
    <property type="molecule type" value="Genomic_DNA"/>
</dbReference>
<protein>
    <submittedName>
        <fullName evidence="1">Uncharacterized protein</fullName>
    </submittedName>
</protein>
<dbReference type="AlphaFoldDB" id="A0A6N3GII9"/>
<reference evidence="1" key="1">
    <citation type="submission" date="2019-11" db="EMBL/GenBank/DDBJ databases">
        <authorList>
            <person name="Feng L."/>
        </authorList>
    </citation>
    <scope>NUCLEOTIDE SEQUENCE</scope>
    <source>
        <strain evidence="1">ElimosumLFYP34</strain>
    </source>
</reference>
<organism evidence="1">
    <name type="scientific">Eubacterium limosum</name>
    <dbReference type="NCBI Taxonomy" id="1736"/>
    <lineage>
        <taxon>Bacteria</taxon>
        <taxon>Bacillati</taxon>
        <taxon>Bacillota</taxon>
        <taxon>Clostridia</taxon>
        <taxon>Eubacteriales</taxon>
        <taxon>Eubacteriaceae</taxon>
        <taxon>Eubacterium</taxon>
    </lineage>
</organism>
<sequence length="219" mass="25204">MNFVSEFLSFMAWLMARPRRSLEVLGLWVYLFIKNNAAAVQDEDGSWYWPVWFEVDSSALRAFMDGISSKRLWELRQELIRYSRLEYQKASGGAPARYALIPFDTGLRQVRLSSAAHSGSGFFWKPAAECSGNPAGFHPERPREQNRFSSDSDINNKYINTKSIPGYADTNPNGFNIPPKLTEEEERQLEAAYPDPVERFWAGMALRDQKAEEEKAWEF</sequence>
<evidence type="ECO:0000313" key="1">
    <source>
        <dbReference type="EMBL" id="VYU63731.1"/>
    </source>
</evidence>
<gene>
    <name evidence="1" type="ORF">ELLFYP34_03923</name>
</gene>
<accession>A0A6N3GII9</accession>
<proteinExistence type="predicted"/>